<dbReference type="Proteomes" id="UP000501273">
    <property type="component" value="Chromosome"/>
</dbReference>
<sequence length="80" mass="9591">MSQAYEKTMFLFEEYSDRIVYGSEQEDEALQNAVDWVFRDRTDDFRSDLYARIKETWDACTIEGRFVYTQQIIEQEVVNG</sequence>
<keyword evidence="2" id="KW-1185">Reference proteome</keyword>
<evidence type="ECO:0000313" key="2">
    <source>
        <dbReference type="Proteomes" id="UP000501273"/>
    </source>
</evidence>
<organism evidence="1 2">
    <name type="scientific">Xylella phage Cota</name>
    <dbReference type="NCBI Taxonomy" id="2699877"/>
    <lineage>
        <taxon>Viruses</taxon>
        <taxon>Duplodnaviria</taxon>
        <taxon>Heunggongvirae</taxon>
        <taxon>Uroviricota</taxon>
        <taxon>Caudoviricetes</taxon>
        <taxon>Autographivirales</taxon>
        <taxon>Autonotataviridae</taxon>
        <taxon>Cotavirus</taxon>
        <taxon>Cotavirus cota</taxon>
    </lineage>
</organism>
<accession>A0A6F8ZK51</accession>
<dbReference type="EMBL" id="LR778216">
    <property type="protein sequence ID" value="CAB1282936.1"/>
    <property type="molecule type" value="Genomic_DNA"/>
</dbReference>
<proteinExistence type="predicted"/>
<reference evidence="1 2" key="1">
    <citation type="submission" date="2020-03" db="EMBL/GenBank/DDBJ databases">
        <authorList>
            <person name="Ansaldi M."/>
            <person name="Clavijo F."/>
        </authorList>
    </citation>
    <scope>NUCLEOTIDE SEQUENCE [LARGE SCALE GENOMIC DNA]</scope>
</reference>
<name>A0A6F8ZK51_9CAUD</name>
<evidence type="ECO:0000313" key="1">
    <source>
        <dbReference type="EMBL" id="CAB1282936.1"/>
    </source>
</evidence>
<protein>
    <submittedName>
        <fullName evidence="1">Uncharacterized protein</fullName>
    </submittedName>
</protein>